<dbReference type="AlphaFoldDB" id="A0A6C0LYH7"/>
<reference evidence="1" key="1">
    <citation type="journal article" date="2020" name="Nature">
        <title>Giant virus diversity and host interactions through global metagenomics.</title>
        <authorList>
            <person name="Schulz F."/>
            <person name="Roux S."/>
            <person name="Paez-Espino D."/>
            <person name="Jungbluth S."/>
            <person name="Walsh D.A."/>
            <person name="Denef V.J."/>
            <person name="McMahon K.D."/>
            <person name="Konstantinidis K.T."/>
            <person name="Eloe-Fadrosh E.A."/>
            <person name="Kyrpides N.C."/>
            <person name="Woyke T."/>
        </authorList>
    </citation>
    <scope>NUCLEOTIDE SEQUENCE</scope>
    <source>
        <strain evidence="1">GVMAG-S-1016713-169</strain>
    </source>
</reference>
<protein>
    <submittedName>
        <fullName evidence="1">Uncharacterized protein</fullName>
    </submittedName>
</protein>
<proteinExistence type="predicted"/>
<organism evidence="1">
    <name type="scientific">viral metagenome</name>
    <dbReference type="NCBI Taxonomy" id="1070528"/>
    <lineage>
        <taxon>unclassified sequences</taxon>
        <taxon>metagenomes</taxon>
        <taxon>organismal metagenomes</taxon>
    </lineage>
</organism>
<accession>A0A6C0LYH7</accession>
<sequence length="35" mass="3793">MTTISFSDVPILNDLRSKLANIIGSSASERELVQS</sequence>
<name>A0A6C0LYH7_9ZZZZ</name>
<dbReference type="EMBL" id="MN740576">
    <property type="protein sequence ID" value="QHU34644.1"/>
    <property type="molecule type" value="Genomic_DNA"/>
</dbReference>
<evidence type="ECO:0000313" key="1">
    <source>
        <dbReference type="EMBL" id="QHU34644.1"/>
    </source>
</evidence>